<dbReference type="GO" id="GO:0004497">
    <property type="term" value="F:monooxygenase activity"/>
    <property type="evidence" value="ECO:0007669"/>
    <property type="project" value="UniProtKB-KW"/>
</dbReference>
<evidence type="ECO:0000256" key="7">
    <source>
        <dbReference type="ARBA" id="ARBA00022989"/>
    </source>
</evidence>
<dbReference type="PANTHER" id="PTHR46300">
    <property type="entry name" value="P450, PUTATIVE (EUROFUNG)-RELATED-RELATED"/>
    <property type="match status" value="1"/>
</dbReference>
<dbReference type="PANTHER" id="PTHR46300:SF2">
    <property type="entry name" value="CYTOCHROME P450 MONOOXYGENASE ALNH-RELATED"/>
    <property type="match status" value="1"/>
</dbReference>
<evidence type="ECO:0000256" key="2">
    <source>
        <dbReference type="ARBA" id="ARBA00004370"/>
    </source>
</evidence>
<keyword evidence="9" id="KW-0408">Iron</keyword>
<comment type="cofactor">
    <cofactor evidence="1">
        <name>heme</name>
        <dbReference type="ChEBI" id="CHEBI:30413"/>
    </cofactor>
</comment>
<evidence type="ECO:0000256" key="8">
    <source>
        <dbReference type="ARBA" id="ARBA00023002"/>
    </source>
</evidence>
<keyword evidence="13" id="KW-1185">Reference proteome</keyword>
<accession>M5FTY1</accession>
<gene>
    <name evidence="12" type="ORF">DACRYDRAFT_24041</name>
</gene>
<dbReference type="HOGENOM" id="CLU_1635331_0_0_1"/>
<protein>
    <recommendedName>
        <fullName evidence="14">Cytochrome P450</fullName>
    </recommendedName>
</protein>
<keyword evidence="11" id="KW-0472">Membrane</keyword>
<keyword evidence="8" id="KW-0560">Oxidoreductase</keyword>
<dbReference type="Proteomes" id="UP000030653">
    <property type="component" value="Unassembled WGS sequence"/>
</dbReference>
<evidence type="ECO:0000256" key="4">
    <source>
        <dbReference type="ARBA" id="ARBA00022617"/>
    </source>
</evidence>
<keyword evidence="4" id="KW-0349">Heme</keyword>
<dbReference type="RefSeq" id="XP_040625827.1">
    <property type="nucleotide sequence ID" value="XM_040773519.1"/>
</dbReference>
<organism evidence="12 13">
    <name type="scientific">Dacryopinax primogenitus (strain DJM 731)</name>
    <name type="common">Brown rot fungus</name>
    <dbReference type="NCBI Taxonomy" id="1858805"/>
    <lineage>
        <taxon>Eukaryota</taxon>
        <taxon>Fungi</taxon>
        <taxon>Dikarya</taxon>
        <taxon>Basidiomycota</taxon>
        <taxon>Agaricomycotina</taxon>
        <taxon>Dacrymycetes</taxon>
        <taxon>Dacrymycetales</taxon>
        <taxon>Dacrymycetaceae</taxon>
        <taxon>Dacryopinax</taxon>
    </lineage>
</organism>
<evidence type="ECO:0000256" key="11">
    <source>
        <dbReference type="ARBA" id="ARBA00023136"/>
    </source>
</evidence>
<dbReference type="GO" id="GO:0020037">
    <property type="term" value="F:heme binding"/>
    <property type="evidence" value="ECO:0007669"/>
    <property type="project" value="InterPro"/>
</dbReference>
<dbReference type="InterPro" id="IPR036396">
    <property type="entry name" value="Cyt_P450_sf"/>
</dbReference>
<evidence type="ECO:0000313" key="13">
    <source>
        <dbReference type="Proteomes" id="UP000030653"/>
    </source>
</evidence>
<name>M5FTY1_DACPD</name>
<evidence type="ECO:0000313" key="12">
    <source>
        <dbReference type="EMBL" id="EJT98929.1"/>
    </source>
</evidence>
<dbReference type="AlphaFoldDB" id="M5FTY1"/>
<evidence type="ECO:0008006" key="14">
    <source>
        <dbReference type="Google" id="ProtNLM"/>
    </source>
</evidence>
<comment type="subcellular location">
    <subcellularLocation>
        <location evidence="2">Membrane</location>
    </subcellularLocation>
</comment>
<keyword evidence="5" id="KW-0812">Transmembrane</keyword>
<dbReference type="Gene3D" id="1.10.630.10">
    <property type="entry name" value="Cytochrome P450"/>
    <property type="match status" value="1"/>
</dbReference>
<evidence type="ECO:0000256" key="3">
    <source>
        <dbReference type="ARBA" id="ARBA00010617"/>
    </source>
</evidence>
<evidence type="ECO:0000256" key="1">
    <source>
        <dbReference type="ARBA" id="ARBA00001971"/>
    </source>
</evidence>
<evidence type="ECO:0000256" key="9">
    <source>
        <dbReference type="ARBA" id="ARBA00023004"/>
    </source>
</evidence>
<proteinExistence type="inferred from homology"/>
<evidence type="ECO:0000256" key="5">
    <source>
        <dbReference type="ARBA" id="ARBA00022692"/>
    </source>
</evidence>
<keyword evidence="7" id="KW-1133">Transmembrane helix</keyword>
<evidence type="ECO:0000256" key="10">
    <source>
        <dbReference type="ARBA" id="ARBA00023033"/>
    </source>
</evidence>
<dbReference type="EMBL" id="JH795871">
    <property type="protein sequence ID" value="EJT98929.1"/>
    <property type="molecule type" value="Genomic_DNA"/>
</dbReference>
<dbReference type="GO" id="GO:0016705">
    <property type="term" value="F:oxidoreductase activity, acting on paired donors, with incorporation or reduction of molecular oxygen"/>
    <property type="evidence" value="ECO:0007669"/>
    <property type="project" value="InterPro"/>
</dbReference>
<keyword evidence="6" id="KW-0479">Metal-binding</keyword>
<dbReference type="GeneID" id="63688581"/>
<evidence type="ECO:0000256" key="6">
    <source>
        <dbReference type="ARBA" id="ARBA00022723"/>
    </source>
</evidence>
<reference evidence="12 13" key="1">
    <citation type="journal article" date="2012" name="Science">
        <title>The Paleozoic origin of enzymatic lignin decomposition reconstructed from 31 fungal genomes.</title>
        <authorList>
            <person name="Floudas D."/>
            <person name="Binder M."/>
            <person name="Riley R."/>
            <person name="Barry K."/>
            <person name="Blanchette R.A."/>
            <person name="Henrissat B."/>
            <person name="Martinez A.T."/>
            <person name="Otillar R."/>
            <person name="Spatafora J.W."/>
            <person name="Yadav J.S."/>
            <person name="Aerts A."/>
            <person name="Benoit I."/>
            <person name="Boyd A."/>
            <person name="Carlson A."/>
            <person name="Copeland A."/>
            <person name="Coutinho P.M."/>
            <person name="de Vries R.P."/>
            <person name="Ferreira P."/>
            <person name="Findley K."/>
            <person name="Foster B."/>
            <person name="Gaskell J."/>
            <person name="Glotzer D."/>
            <person name="Gorecki P."/>
            <person name="Heitman J."/>
            <person name="Hesse C."/>
            <person name="Hori C."/>
            <person name="Igarashi K."/>
            <person name="Jurgens J.A."/>
            <person name="Kallen N."/>
            <person name="Kersten P."/>
            <person name="Kohler A."/>
            <person name="Kuees U."/>
            <person name="Kumar T.K.A."/>
            <person name="Kuo A."/>
            <person name="LaButti K."/>
            <person name="Larrondo L.F."/>
            <person name="Lindquist E."/>
            <person name="Ling A."/>
            <person name="Lombard V."/>
            <person name="Lucas S."/>
            <person name="Lundell T."/>
            <person name="Martin R."/>
            <person name="McLaughlin D.J."/>
            <person name="Morgenstern I."/>
            <person name="Morin E."/>
            <person name="Murat C."/>
            <person name="Nagy L.G."/>
            <person name="Nolan M."/>
            <person name="Ohm R.A."/>
            <person name="Patyshakuliyeva A."/>
            <person name="Rokas A."/>
            <person name="Ruiz-Duenas F.J."/>
            <person name="Sabat G."/>
            <person name="Salamov A."/>
            <person name="Samejima M."/>
            <person name="Schmutz J."/>
            <person name="Slot J.C."/>
            <person name="St John F."/>
            <person name="Stenlid J."/>
            <person name="Sun H."/>
            <person name="Sun S."/>
            <person name="Syed K."/>
            <person name="Tsang A."/>
            <person name="Wiebenga A."/>
            <person name="Young D."/>
            <person name="Pisabarro A."/>
            <person name="Eastwood D.C."/>
            <person name="Martin F."/>
            <person name="Cullen D."/>
            <person name="Grigoriev I.V."/>
            <person name="Hibbett D.S."/>
        </authorList>
    </citation>
    <scope>NUCLEOTIDE SEQUENCE [LARGE SCALE GENOMIC DNA]</scope>
    <source>
        <strain evidence="12 13">DJM-731 SS1</strain>
    </source>
</reference>
<dbReference type="GO" id="GO:0005506">
    <property type="term" value="F:iron ion binding"/>
    <property type="evidence" value="ECO:0007669"/>
    <property type="project" value="InterPro"/>
</dbReference>
<dbReference type="GO" id="GO:0016020">
    <property type="term" value="C:membrane"/>
    <property type="evidence" value="ECO:0007669"/>
    <property type="project" value="UniProtKB-SubCell"/>
</dbReference>
<comment type="similarity">
    <text evidence="3">Belongs to the cytochrome P450 family.</text>
</comment>
<keyword evidence="10" id="KW-0503">Monooxygenase</keyword>
<sequence>MQENEAATLAFGLLHHPEISFVQHTRRFSASVIFQCLYGGEAIPLTGIDRSKRMSEFTEQIGRTLQPQKSVVDMFPFLKPVIWTVKWLRKEADEWHDEVEAEATQLWESAAPSDVRFMSAQTCIRVIWISMVSQKHRRCGILSLCCTSSSSYCEININAREA</sequence>
<dbReference type="InterPro" id="IPR050364">
    <property type="entry name" value="Cytochrome_P450_fung"/>
</dbReference>